<evidence type="ECO:0000256" key="3">
    <source>
        <dbReference type="ARBA" id="ARBA00022801"/>
    </source>
</evidence>
<keyword evidence="3 7" id="KW-0378">Hydrolase</keyword>
<dbReference type="Pfam" id="PF01195">
    <property type="entry name" value="Pept_tRNA_hydro"/>
    <property type="match status" value="1"/>
</dbReference>
<dbReference type="InterPro" id="IPR018171">
    <property type="entry name" value="Pept_tRNA_hydro_CS"/>
</dbReference>
<comment type="subcellular location">
    <subcellularLocation>
        <location evidence="7">Cytoplasm</location>
    </subcellularLocation>
</comment>
<comment type="function">
    <text evidence="7">Catalyzes the release of premature peptidyl moieties from peptidyl-tRNA molecules trapped in stalled 50S ribosomal subunits, and thus maintains levels of free tRNAs and 50S ribosomes.</text>
</comment>
<keyword evidence="2 7" id="KW-0820">tRNA-binding</keyword>
<organism evidence="8 9">
    <name type="scientific">Inquilinus ginsengisoli</name>
    <dbReference type="NCBI Taxonomy" id="363840"/>
    <lineage>
        <taxon>Bacteria</taxon>
        <taxon>Pseudomonadati</taxon>
        <taxon>Pseudomonadota</taxon>
        <taxon>Alphaproteobacteria</taxon>
        <taxon>Rhodospirillales</taxon>
        <taxon>Rhodospirillaceae</taxon>
        <taxon>Inquilinus</taxon>
    </lineage>
</organism>
<comment type="subunit">
    <text evidence="7">Monomer.</text>
</comment>
<dbReference type="CDD" id="cd00462">
    <property type="entry name" value="PTH"/>
    <property type="match status" value="1"/>
</dbReference>
<dbReference type="RefSeq" id="WP_309800670.1">
    <property type="nucleotide sequence ID" value="NZ_JAVDPW010000013.1"/>
</dbReference>
<dbReference type="PANTHER" id="PTHR17224">
    <property type="entry name" value="PEPTIDYL-TRNA HYDROLASE"/>
    <property type="match status" value="1"/>
</dbReference>
<dbReference type="EC" id="3.1.1.29" evidence="1 7"/>
<sequence>MLLFVGLGNPGAQYAYHRHNVGFMALDDIVERHSFSPWKLKFQGRLAEGRLGPERVLALEPMTYMNESGRSVGEAMRFYKLTPADVVVFHDELDLAPGKLRVKKGGGTAGHNGLRSLDAHIGPDFWRVRIGIGHPGHKDRVHGWVLSNFAKSDEPWLDPLVDAIAEAAPLLAERAAEKFMTKVAQTTQSA</sequence>
<keyword evidence="9" id="KW-1185">Reference proteome</keyword>
<dbReference type="Gene3D" id="3.40.50.1470">
    <property type="entry name" value="Peptidyl-tRNA hydrolase"/>
    <property type="match status" value="1"/>
</dbReference>
<comment type="caution">
    <text evidence="8">The sequence shown here is derived from an EMBL/GenBank/DDBJ whole genome shotgun (WGS) entry which is preliminary data.</text>
</comment>
<evidence type="ECO:0000256" key="6">
    <source>
        <dbReference type="ARBA" id="ARBA00050038"/>
    </source>
</evidence>
<feature type="site" description="Stabilizes the basic form of H active site to accept a proton" evidence="7">
    <location>
        <position position="91"/>
    </location>
</feature>
<comment type="similarity">
    <text evidence="5 7">Belongs to the PTH family.</text>
</comment>
<feature type="binding site" evidence="7">
    <location>
        <position position="112"/>
    </location>
    <ligand>
        <name>tRNA</name>
        <dbReference type="ChEBI" id="CHEBI:17843"/>
    </ligand>
</feature>
<dbReference type="Proteomes" id="UP001262410">
    <property type="component" value="Unassembled WGS sequence"/>
</dbReference>
<evidence type="ECO:0000313" key="8">
    <source>
        <dbReference type="EMBL" id="MDR6293578.1"/>
    </source>
</evidence>
<name>A0ABU1JY87_9PROT</name>
<dbReference type="NCBIfam" id="TIGR00447">
    <property type="entry name" value="pth"/>
    <property type="match status" value="1"/>
</dbReference>
<feature type="site" description="Discriminates between blocked and unblocked aminoacyl-tRNA" evidence="7">
    <location>
        <position position="9"/>
    </location>
</feature>
<feature type="binding site" evidence="7">
    <location>
        <position position="66"/>
    </location>
    <ligand>
        <name>tRNA</name>
        <dbReference type="ChEBI" id="CHEBI:17843"/>
    </ligand>
</feature>
<gene>
    <name evidence="7" type="primary">pth</name>
    <name evidence="8" type="ORF">E9232_006129</name>
</gene>
<comment type="catalytic activity">
    <reaction evidence="7">
        <text>an N-acyl-L-alpha-aminoacyl-tRNA + H2O = an N-acyl-L-amino acid + a tRNA + H(+)</text>
        <dbReference type="Rhea" id="RHEA:54448"/>
        <dbReference type="Rhea" id="RHEA-COMP:10123"/>
        <dbReference type="Rhea" id="RHEA-COMP:13883"/>
        <dbReference type="ChEBI" id="CHEBI:15377"/>
        <dbReference type="ChEBI" id="CHEBI:15378"/>
        <dbReference type="ChEBI" id="CHEBI:59874"/>
        <dbReference type="ChEBI" id="CHEBI:78442"/>
        <dbReference type="ChEBI" id="CHEBI:138191"/>
        <dbReference type="EC" id="3.1.1.29"/>
    </reaction>
</comment>
<dbReference type="InterPro" id="IPR036416">
    <property type="entry name" value="Pept_tRNA_hydro_sf"/>
</dbReference>
<dbReference type="HAMAP" id="MF_00083">
    <property type="entry name" value="Pept_tRNA_hydro_bact"/>
    <property type="match status" value="1"/>
</dbReference>
<keyword evidence="7" id="KW-0963">Cytoplasm</keyword>
<dbReference type="InterPro" id="IPR001328">
    <property type="entry name" value="Pept_tRNA_hydro"/>
</dbReference>
<keyword evidence="4 7" id="KW-0694">RNA-binding</keyword>
<evidence type="ECO:0000256" key="1">
    <source>
        <dbReference type="ARBA" id="ARBA00013260"/>
    </source>
</evidence>
<feature type="binding site" evidence="7">
    <location>
        <position position="64"/>
    </location>
    <ligand>
        <name>tRNA</name>
        <dbReference type="ChEBI" id="CHEBI:17843"/>
    </ligand>
</feature>
<proteinExistence type="inferred from homology"/>
<dbReference type="SUPFAM" id="SSF53178">
    <property type="entry name" value="Peptidyl-tRNA hydrolase-like"/>
    <property type="match status" value="1"/>
</dbReference>
<evidence type="ECO:0000256" key="7">
    <source>
        <dbReference type="HAMAP-Rule" id="MF_00083"/>
    </source>
</evidence>
<evidence type="ECO:0000256" key="5">
    <source>
        <dbReference type="ARBA" id="ARBA00038063"/>
    </source>
</evidence>
<dbReference type="GO" id="GO:0004045">
    <property type="term" value="F:peptidyl-tRNA hydrolase activity"/>
    <property type="evidence" value="ECO:0007669"/>
    <property type="project" value="UniProtKB-EC"/>
</dbReference>
<dbReference type="PANTHER" id="PTHR17224:SF1">
    <property type="entry name" value="PEPTIDYL-TRNA HYDROLASE"/>
    <property type="match status" value="1"/>
</dbReference>
<evidence type="ECO:0000256" key="2">
    <source>
        <dbReference type="ARBA" id="ARBA00022555"/>
    </source>
</evidence>
<evidence type="ECO:0000256" key="4">
    <source>
        <dbReference type="ARBA" id="ARBA00022884"/>
    </source>
</evidence>
<dbReference type="EMBL" id="JAVDPW010000013">
    <property type="protein sequence ID" value="MDR6293578.1"/>
    <property type="molecule type" value="Genomic_DNA"/>
</dbReference>
<reference evidence="8 9" key="1">
    <citation type="submission" date="2023-07" db="EMBL/GenBank/DDBJ databases">
        <title>Sorghum-associated microbial communities from plants grown in Nebraska, USA.</title>
        <authorList>
            <person name="Schachtman D."/>
        </authorList>
    </citation>
    <scope>NUCLEOTIDE SEQUENCE [LARGE SCALE GENOMIC DNA]</scope>
    <source>
        <strain evidence="8 9">584</strain>
    </source>
</reference>
<protein>
    <recommendedName>
        <fullName evidence="6 7">Peptidyl-tRNA hydrolase</fullName>
        <shortName evidence="7">Pth</shortName>
        <ecNumber evidence="1 7">3.1.1.29</ecNumber>
    </recommendedName>
</protein>
<feature type="active site" description="Proton acceptor" evidence="7">
    <location>
        <position position="19"/>
    </location>
</feature>
<accession>A0ABU1JY87</accession>
<dbReference type="PROSITE" id="PS01196">
    <property type="entry name" value="PEPT_TRNA_HYDROL_2"/>
    <property type="match status" value="1"/>
</dbReference>
<feature type="binding site" evidence="7">
    <location>
        <position position="14"/>
    </location>
    <ligand>
        <name>tRNA</name>
        <dbReference type="ChEBI" id="CHEBI:17843"/>
    </ligand>
</feature>
<comment type="function">
    <text evidence="7">Hydrolyzes ribosome-free peptidyl-tRNAs (with 1 or more amino acids incorporated), which drop off the ribosome during protein synthesis, or as a result of ribosome stalling.</text>
</comment>
<evidence type="ECO:0000313" key="9">
    <source>
        <dbReference type="Proteomes" id="UP001262410"/>
    </source>
</evidence>